<accession>A0A6H1ZGT3</accession>
<proteinExistence type="predicted"/>
<sequence length="217" mass="23629">MNRRAMIAATAATAITGPALAAKPSTQLANLIAVHKEAMQRSAVAVDNFEKVETAYFEANTPELIVDLSIGGAQSLHVMYDMERGEDECRQAITRRYDEVIARCGPLSNVAPALAQGARAQFVKGRARDMARLRAAIKKENAKREQFGFAQADRERDAAWESETAAMDALLAFKPSTLAESDAKGRYLLGCVGGRYMQLYDDQVAILLRSLTSEGLS</sequence>
<evidence type="ECO:0000313" key="2">
    <source>
        <dbReference type="EMBL" id="QJA60942.1"/>
    </source>
</evidence>
<dbReference type="EMBL" id="MT144018">
    <property type="protein sequence ID" value="QJA46682.1"/>
    <property type="molecule type" value="Genomic_DNA"/>
</dbReference>
<gene>
    <name evidence="2" type="ORF">MM415B01016_0011</name>
    <name evidence="1" type="ORF">TM448A00494_0029</name>
</gene>
<evidence type="ECO:0000313" key="1">
    <source>
        <dbReference type="EMBL" id="QJA46682.1"/>
    </source>
</evidence>
<name>A0A6H1ZGT3_9ZZZZ</name>
<organism evidence="1">
    <name type="scientific">viral metagenome</name>
    <dbReference type="NCBI Taxonomy" id="1070528"/>
    <lineage>
        <taxon>unclassified sequences</taxon>
        <taxon>metagenomes</taxon>
        <taxon>organismal metagenomes</taxon>
    </lineage>
</organism>
<dbReference type="EMBL" id="MT141426">
    <property type="protein sequence ID" value="QJA60942.1"/>
    <property type="molecule type" value="Genomic_DNA"/>
</dbReference>
<reference evidence="1" key="1">
    <citation type="submission" date="2020-03" db="EMBL/GenBank/DDBJ databases">
        <title>The deep terrestrial virosphere.</title>
        <authorList>
            <person name="Holmfeldt K."/>
            <person name="Nilsson E."/>
            <person name="Simone D."/>
            <person name="Lopez-Fernandez M."/>
            <person name="Wu X."/>
            <person name="de Brujin I."/>
            <person name="Lundin D."/>
            <person name="Andersson A."/>
            <person name="Bertilsson S."/>
            <person name="Dopson M."/>
        </authorList>
    </citation>
    <scope>NUCLEOTIDE SEQUENCE</scope>
    <source>
        <strain evidence="2">MM415B01016</strain>
        <strain evidence="1">TM448A00494</strain>
    </source>
</reference>
<protein>
    <submittedName>
        <fullName evidence="1">Uncharacterized protein</fullName>
    </submittedName>
</protein>
<dbReference type="AlphaFoldDB" id="A0A6H1ZGT3"/>